<accession>A0A7U9THA9</accession>
<name>A0A7U9THA9_9MOLU</name>
<sequence>MKSYKSFIVLCLDIFVIFVGFTMALFLKDEFVFYPEDFLSLLKKFPFIIFTYLILFYFLGMYKSVWKYVSFE</sequence>
<evidence type="ECO:0000313" key="1">
    <source>
        <dbReference type="EMBL" id="BCR36293.1"/>
    </source>
</evidence>
<evidence type="ECO:0000313" key="2">
    <source>
        <dbReference type="Proteomes" id="UP000620133"/>
    </source>
</evidence>
<proteinExistence type="predicted"/>
<keyword evidence="2" id="KW-1185">Reference proteome</keyword>
<organism evidence="1 2">
    <name type="scientific">Mariniplasma anaerobium</name>
    <dbReference type="NCBI Taxonomy" id="2735436"/>
    <lineage>
        <taxon>Bacteria</taxon>
        <taxon>Bacillati</taxon>
        <taxon>Mycoplasmatota</taxon>
        <taxon>Mollicutes</taxon>
        <taxon>Acholeplasmatales</taxon>
        <taxon>Acholeplasmataceae</taxon>
        <taxon>Mariniplasma</taxon>
    </lineage>
</organism>
<dbReference type="RefSeq" id="WP_176238888.1">
    <property type="nucleotide sequence ID" value="NZ_AP024412.1"/>
</dbReference>
<dbReference type="EMBL" id="AP024412">
    <property type="protein sequence ID" value="BCR36293.1"/>
    <property type="molecule type" value="Genomic_DNA"/>
</dbReference>
<dbReference type="KEGG" id="manr:MPAN_011860"/>
<protein>
    <recommendedName>
        <fullName evidence="3">UDP-phosphate galactose phosphotransferase</fullName>
    </recommendedName>
</protein>
<reference evidence="1" key="1">
    <citation type="submission" date="2021-01" db="EMBL/GenBank/DDBJ databases">
        <title>Draft genome sequence of Acholeplasmataceae bacterium strain Mahy22.</title>
        <authorList>
            <person name="Watanabe M."/>
            <person name="Kojima H."/>
            <person name="Fukui M."/>
        </authorList>
    </citation>
    <scope>NUCLEOTIDE SEQUENCE</scope>
    <source>
        <strain evidence="1">Mahy22</strain>
    </source>
</reference>
<dbReference type="AlphaFoldDB" id="A0A7U9THA9"/>
<gene>
    <name evidence="1" type="ORF">MPAN_011860</name>
</gene>
<dbReference type="Proteomes" id="UP000620133">
    <property type="component" value="Chromosome"/>
</dbReference>
<evidence type="ECO:0008006" key="3">
    <source>
        <dbReference type="Google" id="ProtNLM"/>
    </source>
</evidence>